<dbReference type="PROSITE" id="PS51826">
    <property type="entry name" value="PSBD"/>
    <property type="match status" value="1"/>
</dbReference>
<evidence type="ECO:0000259" key="9">
    <source>
        <dbReference type="PROSITE" id="PS51826"/>
    </source>
</evidence>
<keyword evidence="11" id="KW-1185">Reference proteome</keyword>
<dbReference type="Gene3D" id="4.10.320.10">
    <property type="entry name" value="E3-binding domain"/>
    <property type="match status" value="1"/>
</dbReference>
<dbReference type="Pfam" id="PF00198">
    <property type="entry name" value="2-oxoacid_dh"/>
    <property type="match status" value="1"/>
</dbReference>
<dbReference type="InterPro" id="IPR036625">
    <property type="entry name" value="E3-bd_dom_sf"/>
</dbReference>
<feature type="region of interest" description="Disordered" evidence="7">
    <location>
        <begin position="211"/>
        <end position="248"/>
    </location>
</feature>
<dbReference type="EMBL" id="CALTRL010000770">
    <property type="protein sequence ID" value="CAH7669617.1"/>
    <property type="molecule type" value="Genomic_DNA"/>
</dbReference>
<evidence type="ECO:0000313" key="10">
    <source>
        <dbReference type="EMBL" id="CAH7669617.1"/>
    </source>
</evidence>
<dbReference type="InterPro" id="IPR045257">
    <property type="entry name" value="E2/Pdx1"/>
</dbReference>
<dbReference type="InterPro" id="IPR001078">
    <property type="entry name" value="2-oxoacid_DH_actylTfrase"/>
</dbReference>
<keyword evidence="4" id="KW-0809">Transit peptide</keyword>
<comment type="caution">
    <text evidence="10">The sequence shown here is derived from an EMBL/GenBank/DDBJ whole genome shotgun (WGS) entry which is preliminary data.</text>
</comment>
<comment type="cofactor">
    <cofactor evidence="6">
        <name>(R)-lipoate</name>
        <dbReference type="ChEBI" id="CHEBI:83088"/>
    </cofactor>
    <text evidence="6">Binds 1 lipoyl cofactor covalently.</text>
</comment>
<dbReference type="EC" id="2.3.1.12" evidence="6"/>
<dbReference type="SUPFAM" id="SSF47005">
    <property type="entry name" value="Peripheral subunit-binding domain of 2-oxo acid dehydrogenase complex"/>
    <property type="match status" value="1"/>
</dbReference>
<dbReference type="GO" id="GO:0006086">
    <property type="term" value="P:pyruvate decarboxylation to acetyl-CoA"/>
    <property type="evidence" value="ECO:0007669"/>
    <property type="project" value="InterPro"/>
</dbReference>
<keyword evidence="2 6" id="KW-0808">Transferase</keyword>
<evidence type="ECO:0000256" key="3">
    <source>
        <dbReference type="ARBA" id="ARBA00022823"/>
    </source>
</evidence>
<evidence type="ECO:0000259" key="8">
    <source>
        <dbReference type="PROSITE" id="PS50968"/>
    </source>
</evidence>
<feature type="domain" description="Lipoyl-binding" evidence="8">
    <location>
        <begin position="40"/>
        <end position="116"/>
    </location>
</feature>
<dbReference type="PROSITE" id="PS00189">
    <property type="entry name" value="LIPOYL"/>
    <property type="match status" value="1"/>
</dbReference>
<dbReference type="FunFam" id="2.40.50.100:FF:000010">
    <property type="entry name" value="Acetyltransferase component of pyruvate dehydrogenase complex"/>
    <property type="match status" value="1"/>
</dbReference>
<dbReference type="PROSITE" id="PS50968">
    <property type="entry name" value="BIOTINYL_LIPOYL"/>
    <property type="match status" value="1"/>
</dbReference>
<dbReference type="Pfam" id="PF02817">
    <property type="entry name" value="E3_binding"/>
    <property type="match status" value="1"/>
</dbReference>
<dbReference type="PANTHER" id="PTHR23151:SF90">
    <property type="entry name" value="DIHYDROLIPOYLLYSINE-RESIDUE ACETYLTRANSFERASE COMPONENT OF PYRUVATE DEHYDROGENASE COMPLEX, MITOCHONDRIAL-RELATED"/>
    <property type="match status" value="1"/>
</dbReference>
<dbReference type="Gene3D" id="3.30.559.10">
    <property type="entry name" value="Chloramphenicol acetyltransferase-like domain"/>
    <property type="match status" value="1"/>
</dbReference>
<dbReference type="GO" id="GO:0004742">
    <property type="term" value="F:dihydrolipoyllysine-residue acetyltransferase activity"/>
    <property type="evidence" value="ECO:0007669"/>
    <property type="project" value="UniProtKB-UniRule"/>
</dbReference>
<feature type="region of interest" description="Disordered" evidence="7">
    <location>
        <begin position="131"/>
        <end position="194"/>
    </location>
</feature>
<dbReference type="InterPro" id="IPR000089">
    <property type="entry name" value="Biotin_lipoyl"/>
</dbReference>
<dbReference type="GO" id="GO:0045254">
    <property type="term" value="C:pyruvate dehydrogenase complex"/>
    <property type="evidence" value="ECO:0007669"/>
    <property type="project" value="UniProtKB-UniRule"/>
</dbReference>
<evidence type="ECO:0000313" key="11">
    <source>
        <dbReference type="Proteomes" id="UP001153365"/>
    </source>
</evidence>
<evidence type="ECO:0000256" key="6">
    <source>
        <dbReference type="RuleBase" id="RU361137"/>
    </source>
</evidence>
<dbReference type="GO" id="GO:0005739">
    <property type="term" value="C:mitochondrion"/>
    <property type="evidence" value="ECO:0007669"/>
    <property type="project" value="UniProtKB-SubCell"/>
</dbReference>
<comment type="function">
    <text evidence="6">The pyruvate dehydrogenase complex catalyzes the overall conversion of pyruvate to acetyl-CoA and CO(2).</text>
</comment>
<dbReference type="SUPFAM" id="SSF52777">
    <property type="entry name" value="CoA-dependent acyltransferases"/>
    <property type="match status" value="1"/>
</dbReference>
<gene>
    <name evidence="10" type="ORF">PPACK8108_LOCUS4258</name>
</gene>
<dbReference type="Gene3D" id="2.40.50.100">
    <property type="match status" value="1"/>
</dbReference>
<feature type="compositionally biased region" description="Low complexity" evidence="7">
    <location>
        <begin position="155"/>
        <end position="181"/>
    </location>
</feature>
<dbReference type="InterPro" id="IPR006257">
    <property type="entry name" value="LAT1"/>
</dbReference>
<keyword evidence="5 6" id="KW-0012">Acyltransferase</keyword>
<evidence type="ECO:0000256" key="4">
    <source>
        <dbReference type="ARBA" id="ARBA00022946"/>
    </source>
</evidence>
<evidence type="ECO:0000256" key="7">
    <source>
        <dbReference type="SAM" id="MobiDB-lite"/>
    </source>
</evidence>
<proteinExistence type="inferred from homology"/>
<dbReference type="FunFam" id="3.30.559.10:FF:000003">
    <property type="entry name" value="Acetyltransferase component of pyruvate dehydrogenase complex"/>
    <property type="match status" value="1"/>
</dbReference>
<dbReference type="CDD" id="cd06849">
    <property type="entry name" value="lipoyl_domain"/>
    <property type="match status" value="1"/>
</dbReference>
<protein>
    <recommendedName>
        <fullName evidence="6">Acetyltransferase component of pyruvate dehydrogenase complex</fullName>
        <ecNumber evidence="6">2.3.1.12</ecNumber>
    </recommendedName>
</protein>
<dbReference type="InterPro" id="IPR011053">
    <property type="entry name" value="Single_hybrid_motif"/>
</dbReference>
<feature type="compositionally biased region" description="Low complexity" evidence="7">
    <location>
        <begin position="134"/>
        <end position="146"/>
    </location>
</feature>
<accession>A0AAV0ANQ7</accession>
<dbReference type="Proteomes" id="UP001153365">
    <property type="component" value="Unassembled WGS sequence"/>
</dbReference>
<organism evidence="10 11">
    <name type="scientific">Phakopsora pachyrhizi</name>
    <name type="common">Asian soybean rust disease fungus</name>
    <dbReference type="NCBI Taxonomy" id="170000"/>
    <lineage>
        <taxon>Eukaryota</taxon>
        <taxon>Fungi</taxon>
        <taxon>Dikarya</taxon>
        <taxon>Basidiomycota</taxon>
        <taxon>Pucciniomycotina</taxon>
        <taxon>Pucciniomycetes</taxon>
        <taxon>Pucciniales</taxon>
        <taxon>Phakopsoraceae</taxon>
        <taxon>Phakopsora</taxon>
    </lineage>
</organism>
<dbReference type="PANTHER" id="PTHR23151">
    <property type="entry name" value="DIHYDROLIPOAMIDE ACETYL/SUCCINYL-TRANSFERASE-RELATED"/>
    <property type="match status" value="1"/>
</dbReference>
<reference evidence="10" key="1">
    <citation type="submission" date="2022-06" db="EMBL/GenBank/DDBJ databases">
        <authorList>
            <consortium name="SYNGENTA / RWTH Aachen University"/>
        </authorList>
    </citation>
    <scope>NUCLEOTIDE SEQUENCE</scope>
</reference>
<dbReference type="AlphaFoldDB" id="A0AAV0ANQ7"/>
<comment type="similarity">
    <text evidence="1 6">Belongs to the 2-oxoacid dehydrogenase family.</text>
</comment>
<dbReference type="InterPro" id="IPR003016">
    <property type="entry name" value="2-oxoA_DH_lipoyl-BS"/>
</dbReference>
<evidence type="ECO:0000256" key="5">
    <source>
        <dbReference type="ARBA" id="ARBA00023315"/>
    </source>
</evidence>
<feature type="domain" description="Peripheral subunit-binding (PSBD)" evidence="9">
    <location>
        <begin position="194"/>
        <end position="231"/>
    </location>
</feature>
<feature type="compositionally biased region" description="Low complexity" evidence="7">
    <location>
        <begin position="231"/>
        <end position="245"/>
    </location>
</feature>
<sequence length="493" mass="52689">MLRSIQRHALSSRNSYQLIKQSDLSNTIRRIHSTKRVEALSKFTMPAMSPTMTEGGISSWRQKEGQSFSAGDILLEIETDKATMDVEAQDDGKLVKIVVGDGSKSVPVGKIIAITAEEGDEYSNKEIEDLIQESQESSPTSKSNSSDPQPASHQPSSVNASSKTSSSASGSPSSSTKAASNKDSSTSTSRQPIFATPAAKRIALERGIPLASIRGSGPNGRILESDLQKASSSSSSSSSSNSEVKSSFDDLPISNMRRTIAERLTASKRDVPHYYLTSEIQIDRISKLRELFNKAAEDQASSNRTGGLKAPNKLSINDFIIKAAALACSDVPEVNSSWHGDFIRQHKTVDISVAVATPTGLITPIVRDVGSRGLGSISSEVKALASKAKNNQLSPAEYQGGSFTISNLGMFGSVSDFTAIINSPQSCILAVGGGIKRLVIDEEGAGEDSKAFKEVEIMKVTLSCDHRVVDGAVGARWLKAFKTYMESPLSFML</sequence>
<name>A0AAV0ANQ7_PHAPC</name>
<feature type="compositionally biased region" description="Polar residues" evidence="7">
    <location>
        <begin position="182"/>
        <end position="191"/>
    </location>
</feature>
<evidence type="ECO:0000256" key="1">
    <source>
        <dbReference type="ARBA" id="ARBA00007317"/>
    </source>
</evidence>
<comment type="subcellular location">
    <subcellularLocation>
        <location evidence="6">Mitochondrion</location>
    </subcellularLocation>
</comment>
<dbReference type="NCBIfam" id="TIGR01349">
    <property type="entry name" value="PDHac_trf_mito"/>
    <property type="match status" value="1"/>
</dbReference>
<dbReference type="InterPro" id="IPR004167">
    <property type="entry name" value="PSBD"/>
</dbReference>
<dbReference type="InterPro" id="IPR023213">
    <property type="entry name" value="CAT-like_dom_sf"/>
</dbReference>
<comment type="catalytic activity">
    <reaction evidence="6">
        <text>N(6)-[(R)-dihydrolipoyl]-L-lysyl-[protein] + acetyl-CoA = N(6)-[(R)-S(8)-acetyldihydrolipoyl]-L-lysyl-[protein] + CoA</text>
        <dbReference type="Rhea" id="RHEA:17017"/>
        <dbReference type="Rhea" id="RHEA-COMP:10475"/>
        <dbReference type="Rhea" id="RHEA-COMP:10478"/>
        <dbReference type="ChEBI" id="CHEBI:57287"/>
        <dbReference type="ChEBI" id="CHEBI:57288"/>
        <dbReference type="ChEBI" id="CHEBI:83100"/>
        <dbReference type="ChEBI" id="CHEBI:83111"/>
        <dbReference type="EC" id="2.3.1.12"/>
    </reaction>
</comment>
<keyword evidence="3 6" id="KW-0450">Lipoyl</keyword>
<dbReference type="SUPFAM" id="SSF51230">
    <property type="entry name" value="Single hybrid motif"/>
    <property type="match status" value="1"/>
</dbReference>
<dbReference type="Pfam" id="PF00364">
    <property type="entry name" value="Biotin_lipoyl"/>
    <property type="match status" value="1"/>
</dbReference>
<evidence type="ECO:0000256" key="2">
    <source>
        <dbReference type="ARBA" id="ARBA00022679"/>
    </source>
</evidence>